<protein>
    <submittedName>
        <fullName evidence="1">DUF2750 domain-containing protein</fullName>
    </submittedName>
</protein>
<dbReference type="EMBL" id="CP106879">
    <property type="protein sequence ID" value="UYC82530.1"/>
    <property type="molecule type" value="Genomic_DNA"/>
</dbReference>
<name>A0A9Q9PB06_9MICO</name>
<evidence type="ECO:0000313" key="1">
    <source>
        <dbReference type="EMBL" id="UYC82530.1"/>
    </source>
</evidence>
<proteinExistence type="predicted"/>
<sequence length="114" mass="12577">MTVSAAQASSFFREIGSNGPVWTVEDNNGVPAPKAADGRRAMPFWSRRSRAERVIAQVPAYKGFRPLEISRVDFESRWLPGIEKDGLNAGLNWSGPRATGYDLTPEELRAQLTA</sequence>
<dbReference type="InterPro" id="IPR021284">
    <property type="entry name" value="DUF2750"/>
</dbReference>
<reference evidence="1" key="1">
    <citation type="submission" date="2022-09" db="EMBL/GenBank/DDBJ databases">
        <title>Taxonomy of Curtobacterium flaccumfaciens.</title>
        <authorList>
            <person name="Osdaghi E."/>
            <person name="Taghavi S.M."/>
            <person name="Hamidizade M."/>
            <person name="Abachi H."/>
            <person name="Fazliarab A."/>
            <person name="Baeyen S."/>
            <person name="Portier P."/>
            <person name="Van Vaerenbergh J."/>
            <person name="Jacques M.-A."/>
        </authorList>
    </citation>
    <scope>NUCLEOTIDE SEQUENCE</scope>
    <source>
        <strain evidence="1">AGQB46</strain>
    </source>
</reference>
<organism evidence="1 2">
    <name type="scientific">Curtobacterium poinsettiae</name>
    <dbReference type="NCBI Taxonomy" id="159612"/>
    <lineage>
        <taxon>Bacteria</taxon>
        <taxon>Bacillati</taxon>
        <taxon>Actinomycetota</taxon>
        <taxon>Actinomycetes</taxon>
        <taxon>Micrococcales</taxon>
        <taxon>Microbacteriaceae</taxon>
        <taxon>Curtobacterium</taxon>
    </lineage>
</organism>
<dbReference type="KEGG" id="cpoi:OE229_08740"/>
<accession>A0A9Q9PB06</accession>
<gene>
    <name evidence="1" type="ORF">OE229_08740</name>
</gene>
<evidence type="ECO:0000313" key="2">
    <source>
        <dbReference type="Proteomes" id="UP001062223"/>
    </source>
</evidence>
<dbReference type="RefSeq" id="WP_111054303.1">
    <property type="nucleotide sequence ID" value="NZ_CP106879.1"/>
</dbReference>
<dbReference type="Proteomes" id="UP001062223">
    <property type="component" value="Chromosome"/>
</dbReference>
<dbReference type="AlphaFoldDB" id="A0A9Q9PB06"/>
<dbReference type="Pfam" id="PF11042">
    <property type="entry name" value="DUF2750"/>
    <property type="match status" value="1"/>
</dbReference>